<reference evidence="3 4" key="1">
    <citation type="submission" date="2024-02" db="EMBL/GenBank/DDBJ databases">
        <title>De novo assembly and annotation of 12 fungi associated with fruit tree decline syndrome in Ontario, Canada.</title>
        <authorList>
            <person name="Sulman M."/>
            <person name="Ellouze W."/>
            <person name="Ilyukhin E."/>
        </authorList>
    </citation>
    <scope>NUCLEOTIDE SEQUENCE [LARGE SCALE GENOMIC DNA]</scope>
    <source>
        <strain evidence="3 4">FDS-637</strain>
    </source>
</reference>
<gene>
    <name evidence="3" type="ORF">SLS55_006856</name>
</gene>
<evidence type="ECO:0000256" key="2">
    <source>
        <dbReference type="SAM" id="SignalP"/>
    </source>
</evidence>
<evidence type="ECO:0000313" key="4">
    <source>
        <dbReference type="Proteomes" id="UP001430584"/>
    </source>
</evidence>
<dbReference type="EMBL" id="JAJVCZ030000007">
    <property type="protein sequence ID" value="KAL0257693.1"/>
    <property type="molecule type" value="Genomic_DNA"/>
</dbReference>
<accession>A0ABR3CAR4</accession>
<dbReference type="SUPFAM" id="SSF55486">
    <property type="entry name" value="Metalloproteases ('zincins'), catalytic domain"/>
    <property type="match status" value="1"/>
</dbReference>
<evidence type="ECO:0008006" key="5">
    <source>
        <dbReference type="Google" id="ProtNLM"/>
    </source>
</evidence>
<feature type="signal peptide" evidence="2">
    <location>
        <begin position="1"/>
        <end position="20"/>
    </location>
</feature>
<dbReference type="GeneID" id="92010941"/>
<keyword evidence="4" id="KW-1185">Reference proteome</keyword>
<comment type="caution">
    <text evidence="3">The sequence shown here is derived from an EMBL/GenBank/DDBJ whole genome shotgun (WGS) entry which is preliminary data.</text>
</comment>
<evidence type="ECO:0000313" key="3">
    <source>
        <dbReference type="EMBL" id="KAL0257693.1"/>
    </source>
</evidence>
<protein>
    <recommendedName>
        <fullName evidence="5">Lysine-specific metallo-endopeptidase domain-containing protein</fullName>
    </recommendedName>
</protein>
<dbReference type="Proteomes" id="UP001430584">
    <property type="component" value="Unassembled WGS sequence"/>
</dbReference>
<feature type="compositionally biased region" description="Low complexity" evidence="1">
    <location>
        <begin position="36"/>
        <end position="47"/>
    </location>
</feature>
<dbReference type="InterPro" id="IPR024079">
    <property type="entry name" value="MetalloPept_cat_dom_sf"/>
</dbReference>
<name>A0ABR3CAR4_9PEZI</name>
<dbReference type="RefSeq" id="XP_066630722.1">
    <property type="nucleotide sequence ID" value="XM_066778285.1"/>
</dbReference>
<proteinExistence type="predicted"/>
<organism evidence="3 4">
    <name type="scientific">Diplodia seriata</name>
    <dbReference type="NCBI Taxonomy" id="420778"/>
    <lineage>
        <taxon>Eukaryota</taxon>
        <taxon>Fungi</taxon>
        <taxon>Dikarya</taxon>
        <taxon>Ascomycota</taxon>
        <taxon>Pezizomycotina</taxon>
        <taxon>Dothideomycetes</taxon>
        <taxon>Dothideomycetes incertae sedis</taxon>
        <taxon>Botryosphaeriales</taxon>
        <taxon>Botryosphaeriaceae</taxon>
        <taxon>Diplodia</taxon>
    </lineage>
</organism>
<feature type="chain" id="PRO_5047522614" description="Lysine-specific metallo-endopeptidase domain-containing protein" evidence="2">
    <location>
        <begin position="21"/>
        <end position="284"/>
    </location>
</feature>
<keyword evidence="2" id="KW-0732">Signal</keyword>
<evidence type="ECO:0000256" key="1">
    <source>
        <dbReference type="SAM" id="MobiDB-lite"/>
    </source>
</evidence>
<dbReference type="Gene3D" id="3.40.390.10">
    <property type="entry name" value="Collagenase (Catalytic Domain)"/>
    <property type="match status" value="1"/>
</dbReference>
<feature type="region of interest" description="Disordered" evidence="1">
    <location>
        <begin position="28"/>
        <end position="52"/>
    </location>
</feature>
<sequence length="284" mass="31571">MSFLKALTLGVLALSQFTHAIPYPTHNPYEAHKQSSLEPSPESNSKSNPEKRSIFNVDRISDTGEKAALTQGLKDAVAVAKMALAKMDDDKHKDKVSQWFGPSADHPPVVKQVFQNFVGGANKLGPVVVWDVDYGRRGGRPFCLATDAQGKSGTAYFWPRRGRPGMHFCPKFFGRKNARDYVADGCGNVSANIDTETVGRAFQGANVLHEFMHYDKVGLEAVGEQIGDFAYGAYDCFDLQNDRVKLGDRRTTENADNYVYFAMHIWLTETCGRDFAYPRGEEDN</sequence>